<name>A0A0J1CXQ6_9BURK</name>
<evidence type="ECO:0000313" key="4">
    <source>
        <dbReference type="Proteomes" id="UP000035963"/>
    </source>
</evidence>
<dbReference type="InterPro" id="IPR029058">
    <property type="entry name" value="AB_hydrolase_fold"/>
</dbReference>
<dbReference type="PATRIC" id="fig|908627.4.peg.3411"/>
<dbReference type="PANTHER" id="PTHR43037">
    <property type="entry name" value="UNNAMED PRODUCT-RELATED"/>
    <property type="match status" value="1"/>
</dbReference>
<dbReference type="PANTHER" id="PTHR43037:SF1">
    <property type="entry name" value="BLL1128 PROTEIN"/>
    <property type="match status" value="1"/>
</dbReference>
<dbReference type="AlphaFoldDB" id="A0A0J1CXQ6"/>
<dbReference type="RefSeq" id="WP_047847505.1">
    <property type="nucleotide sequence ID" value="NZ_AEJF01000093.1"/>
</dbReference>
<dbReference type="NCBIfam" id="TIGR01840">
    <property type="entry name" value="esterase_phb"/>
    <property type="match status" value="1"/>
</dbReference>
<evidence type="ECO:0000256" key="2">
    <source>
        <dbReference type="ARBA" id="ARBA00022801"/>
    </source>
</evidence>
<accession>A0A0J1CXQ6</accession>
<keyword evidence="2" id="KW-0378">Hydrolase</keyword>
<dbReference type="Proteomes" id="UP000035963">
    <property type="component" value="Unassembled WGS sequence"/>
</dbReference>
<sequence>MPKSLTKLWLRGLKRLVATQIAPPRAPKVRAPARPVRAKVAKPAVVKPKASAKPRVLGESRVRPRASAWAEGKWSRSFHSAPPTAGRFVNHLAYALYLPTGASLAGMPLVVMLHGCQQSAEEFAQGTRINLLADRFGFAVLYPEQSKTAHVHRCWHWYEDSANSGGGEARAVVSLVQEVVARHRFDAERIYLAGMSAGAGLAAMLAVKYPSLFAAVGLHSGVVFGDANSAIGAMDAMRRGSRSDPVELIDAAVDVADYPGMPAMIVHGELDSVVSKINAEQLTTEFLRLNRFTDASGAWRNGERREETQADGTVTDYVKGGRRVIRTCIVRGLGHAWSGGDDTVQFHSSKGPDASAMLWEFFKYQRRVQSAVRDETLV</sequence>
<keyword evidence="1" id="KW-0732">Signal</keyword>
<dbReference type="InterPro" id="IPR050955">
    <property type="entry name" value="Plant_Biomass_Hydrol_Est"/>
</dbReference>
<organism evidence="3 4">
    <name type="scientific">Caballeronia mineralivorans PML1(12)</name>
    <dbReference type="NCBI Taxonomy" id="908627"/>
    <lineage>
        <taxon>Bacteria</taxon>
        <taxon>Pseudomonadati</taxon>
        <taxon>Pseudomonadota</taxon>
        <taxon>Betaproteobacteria</taxon>
        <taxon>Burkholderiales</taxon>
        <taxon>Burkholderiaceae</taxon>
        <taxon>Caballeronia</taxon>
    </lineage>
</organism>
<reference evidence="3 4" key="1">
    <citation type="journal article" date="2015" name="Genome Announc.">
        <title>Draft Genome Sequence of Burkholderia sp. Strain PML1(12), an Ectomycorrhizosphere-Inhabiting Bacterium with Effective Mineral-Weathering Ability.</title>
        <authorList>
            <person name="Uroz S."/>
            <person name="Oger P."/>
        </authorList>
    </citation>
    <scope>NUCLEOTIDE SEQUENCE [LARGE SCALE GENOMIC DNA]</scope>
    <source>
        <strain evidence="4">PML1(12)</strain>
    </source>
</reference>
<dbReference type="GO" id="GO:0005576">
    <property type="term" value="C:extracellular region"/>
    <property type="evidence" value="ECO:0007669"/>
    <property type="project" value="InterPro"/>
</dbReference>
<dbReference type="Pfam" id="PF10503">
    <property type="entry name" value="Esterase_PHB"/>
    <property type="match status" value="1"/>
</dbReference>
<dbReference type="SUPFAM" id="SSF53474">
    <property type="entry name" value="alpha/beta-Hydrolases"/>
    <property type="match status" value="1"/>
</dbReference>
<protein>
    <submittedName>
        <fullName evidence="3">Esterase</fullName>
    </submittedName>
</protein>
<proteinExistence type="predicted"/>
<dbReference type="EMBL" id="AEJF01000093">
    <property type="protein sequence ID" value="KLU25355.1"/>
    <property type="molecule type" value="Genomic_DNA"/>
</dbReference>
<dbReference type="OrthoDB" id="9767239at2"/>
<gene>
    <name evidence="3" type="ORF">EOS_15285</name>
</gene>
<comment type="caution">
    <text evidence="3">The sequence shown here is derived from an EMBL/GenBank/DDBJ whole genome shotgun (WGS) entry which is preliminary data.</text>
</comment>
<dbReference type="Gene3D" id="3.40.50.1820">
    <property type="entry name" value="alpha/beta hydrolase"/>
    <property type="match status" value="1"/>
</dbReference>
<dbReference type="InterPro" id="IPR010126">
    <property type="entry name" value="Esterase_phb"/>
</dbReference>
<dbReference type="GO" id="GO:0016787">
    <property type="term" value="F:hydrolase activity"/>
    <property type="evidence" value="ECO:0007669"/>
    <property type="project" value="UniProtKB-KW"/>
</dbReference>
<keyword evidence="4" id="KW-1185">Reference proteome</keyword>
<evidence type="ECO:0000256" key="1">
    <source>
        <dbReference type="ARBA" id="ARBA00022729"/>
    </source>
</evidence>
<evidence type="ECO:0000313" key="3">
    <source>
        <dbReference type="EMBL" id="KLU25355.1"/>
    </source>
</evidence>